<dbReference type="PANTHER" id="PTHR36985:SF1">
    <property type="entry name" value="TRANSLOCATION AND ASSEMBLY MODULE SUBUNIT TAMB"/>
    <property type="match status" value="1"/>
</dbReference>
<accession>A0A7Y3W3Z2</accession>
<sequence length="1296" mass="136219">MHRFLAIFFGTLSVLLGLVVLTVTVLWTTPLGIRLADGIARPIVKNVVEQQLGSDVEFAQLEGSFPGRIIIRDLQLTDEDGVWAKADRFVLEWNPLDLFGREIHVREIVLADAAFYRMPPMPEREPKEEEDGDDEPSDPPSLPDIRVDSFVVHDFVVGEALLGQPYTLSLISSGRYTDPKARLSLFAETNEGTDTIRVTAAFDGETVDLDASVESDQSGLISELIKAEAPTGVAIRASGPLEDLTADIAARAGVYGDLFGSVSGSVDEQDRLAATLTYEPGSFLPQEVLNALGPQVRLDGEFQYTGERASASIGSLSGAFGDIEGDLAVNLGDDLAGSAALTGTISPVALTSFGVEDADAVTGAFRLNAEAATSDEQTEFNLDLASGSLSLTVEDGRTGPELPFEGSINLSASGLSLGIPQVDPLIESGIRAGANIRLTGQQVLNVGDLTAILGTQQGKRVTAEGRASYGLESGQVSADLNLRAGAKALAILAGTGSYQGPLSAIVRARGTTEALQLAVGADLPAGEIDTNSFAAGRLDVDLRGLPASPGGTVRLSSTDQSYRGEAAFSTAGKQLTVSTLTLFAEGLSVEGSAQANIETLAATADLTVDAGRSTTLISGQTIGGALDANVQIGPDLDPVFITAEGRGLRFEDNEVGSLNLRADGPKSAIAFDLAAVDVTAATLFLSELDTSGELDLQSNAARIDTFLARLPGEEVAAAELVEPTRVSWGETISVAPTTINYRGAGQISLSADIAQQRWRASIDATEVPIPGANALATLDLDLDTSDPQPATYTLNARALTEEDVSYALTADGRWDGRRLLTDARILRNDSEELGSIDAAVPMLLVRQPAIGFEFPTDGLDVRLQYADRLAPIFAFLPIDTPPVTGEIEADMRITGAPNAPKTDGRINLNNGRFEEQEVGITLTNLNGEVAFNVASDGTRATVDITGAGASGREQSVKLAGLVSTRGTDSEVDLKLTLDRAQLADNPELELRATTDLSLTGSLTDMLLKGDLTLDELDLQMPEIEGGENVPTFEPVNIVRVDGEMEDRAGEVETEEAPPVTIRLDLGVRANNGIFVRGRGVESEWSADLDIDGTADAPIIGGGIALEEGTLELAGRRFDLTQGEIDFQRQEEIDPLLNIEAQTEAGQGADEVTAIVAVSGRASDPQIAFRSNPALPEEDVLAIILFGRPASQLGAGEALQLAQAVATLSGTLGGGAGIGGSLRSGLGLDQLSFDPSGRALTVGKYVSEDIYISARQSLLEAGTIISVVYELSRFVNLETTLEPDGASSVGANYKRDY</sequence>
<feature type="domain" description="Translocation and assembly module TamB C-terminal" evidence="6">
    <location>
        <begin position="951"/>
        <end position="1296"/>
    </location>
</feature>
<evidence type="ECO:0000313" key="7">
    <source>
        <dbReference type="EMBL" id="NNU14948.1"/>
    </source>
</evidence>
<dbReference type="InterPro" id="IPR007452">
    <property type="entry name" value="TamB_C"/>
</dbReference>
<organism evidence="7 8">
    <name type="scientific">Parvularcula mediterranea</name>
    <dbReference type="NCBI Taxonomy" id="2732508"/>
    <lineage>
        <taxon>Bacteria</taxon>
        <taxon>Pseudomonadati</taxon>
        <taxon>Pseudomonadota</taxon>
        <taxon>Alphaproteobacteria</taxon>
        <taxon>Parvularculales</taxon>
        <taxon>Parvularculaceae</taxon>
        <taxon>Parvularcula</taxon>
    </lineage>
</organism>
<dbReference type="RefSeq" id="WP_173196020.1">
    <property type="nucleotide sequence ID" value="NZ_JABFCX010000002.1"/>
</dbReference>
<evidence type="ECO:0000256" key="4">
    <source>
        <dbReference type="ARBA" id="ARBA00023136"/>
    </source>
</evidence>
<keyword evidence="4" id="KW-0472">Membrane</keyword>
<keyword evidence="8" id="KW-1185">Reference proteome</keyword>
<dbReference type="EMBL" id="JABFCX010000002">
    <property type="protein sequence ID" value="NNU14948.1"/>
    <property type="molecule type" value="Genomic_DNA"/>
</dbReference>
<gene>
    <name evidence="7" type="ORF">HK107_01250</name>
</gene>
<comment type="caution">
    <text evidence="7">The sequence shown here is derived from an EMBL/GenBank/DDBJ whole genome shotgun (WGS) entry which is preliminary data.</text>
</comment>
<evidence type="ECO:0000256" key="5">
    <source>
        <dbReference type="SAM" id="MobiDB-lite"/>
    </source>
</evidence>
<evidence type="ECO:0000256" key="1">
    <source>
        <dbReference type="ARBA" id="ARBA00004167"/>
    </source>
</evidence>
<protein>
    <recommendedName>
        <fullName evidence="6">Translocation and assembly module TamB C-terminal domain-containing protein</fullName>
    </recommendedName>
</protein>
<dbReference type="GO" id="GO:0009306">
    <property type="term" value="P:protein secretion"/>
    <property type="evidence" value="ECO:0007669"/>
    <property type="project" value="InterPro"/>
</dbReference>
<evidence type="ECO:0000256" key="2">
    <source>
        <dbReference type="ARBA" id="ARBA00022692"/>
    </source>
</evidence>
<keyword evidence="2" id="KW-0812">Transmembrane</keyword>
<comment type="subcellular location">
    <subcellularLocation>
        <location evidence="1">Membrane</location>
        <topology evidence="1">Single-pass membrane protein</topology>
    </subcellularLocation>
</comment>
<evidence type="ECO:0000259" key="6">
    <source>
        <dbReference type="Pfam" id="PF04357"/>
    </source>
</evidence>
<dbReference type="GO" id="GO:0005886">
    <property type="term" value="C:plasma membrane"/>
    <property type="evidence" value="ECO:0007669"/>
    <property type="project" value="InterPro"/>
</dbReference>
<feature type="region of interest" description="Disordered" evidence="5">
    <location>
        <begin position="119"/>
        <end position="143"/>
    </location>
</feature>
<evidence type="ECO:0000256" key="3">
    <source>
        <dbReference type="ARBA" id="ARBA00022989"/>
    </source>
</evidence>
<proteinExistence type="predicted"/>
<dbReference type="Pfam" id="PF04357">
    <property type="entry name" value="TamB"/>
    <property type="match status" value="1"/>
</dbReference>
<dbReference type="Proteomes" id="UP000536835">
    <property type="component" value="Unassembled WGS sequence"/>
</dbReference>
<feature type="compositionally biased region" description="Acidic residues" evidence="5">
    <location>
        <begin position="128"/>
        <end position="137"/>
    </location>
</feature>
<reference evidence="7 8" key="1">
    <citation type="submission" date="2020-05" db="EMBL/GenBank/DDBJ databases">
        <title>Parvularcula mediterraneae sp. nov., isolated from polypropylene straw from shallow seawater of the seashore of Laganas in Zakynthos island, Greece.</title>
        <authorList>
            <person name="Szabo I."/>
            <person name="Al-Omari J."/>
            <person name="Rado J."/>
            <person name="Szerdahelyi G.S."/>
        </authorList>
    </citation>
    <scope>NUCLEOTIDE SEQUENCE [LARGE SCALE GENOMIC DNA]</scope>
    <source>
        <strain evidence="7 8">ZS-1/3</strain>
    </source>
</reference>
<name>A0A7Y3W3Z2_9PROT</name>
<evidence type="ECO:0000313" key="8">
    <source>
        <dbReference type="Proteomes" id="UP000536835"/>
    </source>
</evidence>
<dbReference type="PANTHER" id="PTHR36985">
    <property type="entry name" value="TRANSLOCATION AND ASSEMBLY MODULE SUBUNIT TAMB"/>
    <property type="match status" value="1"/>
</dbReference>
<dbReference type="GO" id="GO:0097347">
    <property type="term" value="C:TAM protein secretion complex"/>
    <property type="evidence" value="ECO:0007669"/>
    <property type="project" value="TreeGrafter"/>
</dbReference>
<keyword evidence="3" id="KW-1133">Transmembrane helix</keyword>